<reference evidence="1 2" key="1">
    <citation type="submission" date="2019-07" db="EMBL/GenBank/DDBJ databases">
        <title>Whole genome shotgun sequence of Halolactibacillus miurensis NBRC 100873.</title>
        <authorList>
            <person name="Hosoyama A."/>
            <person name="Uohara A."/>
            <person name="Ohji S."/>
            <person name="Ichikawa N."/>
        </authorList>
    </citation>
    <scope>NUCLEOTIDE SEQUENCE [LARGE SCALE GENOMIC DNA]</scope>
    <source>
        <strain evidence="1 2">NBRC 100873</strain>
    </source>
</reference>
<evidence type="ECO:0000313" key="2">
    <source>
        <dbReference type="Proteomes" id="UP000321773"/>
    </source>
</evidence>
<dbReference type="Proteomes" id="UP000321773">
    <property type="component" value="Unassembled WGS sequence"/>
</dbReference>
<evidence type="ECO:0000313" key="1">
    <source>
        <dbReference type="EMBL" id="GEM05191.1"/>
    </source>
</evidence>
<proteinExistence type="predicted"/>
<protein>
    <submittedName>
        <fullName evidence="1">Uncharacterized protein</fullName>
    </submittedName>
</protein>
<organism evidence="1 2">
    <name type="scientific">Halolactibacillus miurensis</name>
    <dbReference type="NCBI Taxonomy" id="306541"/>
    <lineage>
        <taxon>Bacteria</taxon>
        <taxon>Bacillati</taxon>
        <taxon>Bacillota</taxon>
        <taxon>Bacilli</taxon>
        <taxon>Bacillales</taxon>
        <taxon>Bacillaceae</taxon>
        <taxon>Halolactibacillus</taxon>
    </lineage>
</organism>
<name>A0ABQ0VVM6_9BACI</name>
<sequence length="58" mass="6624">MIGKVKLNMIFRQVEAPASRLIDTMIVVARLSHSEFLKMTGYVWVLTSTDTFFIVFNG</sequence>
<keyword evidence="2" id="KW-1185">Reference proteome</keyword>
<dbReference type="EMBL" id="BJWJ01000026">
    <property type="protein sequence ID" value="GEM05191.1"/>
    <property type="molecule type" value="Genomic_DNA"/>
</dbReference>
<gene>
    <name evidence="1" type="ORF">HMI01_21790</name>
</gene>
<comment type="caution">
    <text evidence="1">The sequence shown here is derived from an EMBL/GenBank/DDBJ whole genome shotgun (WGS) entry which is preliminary data.</text>
</comment>
<accession>A0ABQ0VVM6</accession>